<keyword evidence="6" id="KW-0547">Nucleotide-binding</keyword>
<evidence type="ECO:0000256" key="11">
    <source>
        <dbReference type="SAM" id="MobiDB-lite"/>
    </source>
</evidence>
<dbReference type="InterPro" id="IPR011527">
    <property type="entry name" value="ABC1_TM_dom"/>
</dbReference>
<evidence type="ECO:0000256" key="10">
    <source>
        <dbReference type="ARBA" id="ARBA00023455"/>
    </source>
</evidence>
<dbReference type="InterPro" id="IPR003593">
    <property type="entry name" value="AAA+_ATPase"/>
</dbReference>
<dbReference type="PANTHER" id="PTHR24221:SF654">
    <property type="entry name" value="ATP-BINDING CASSETTE SUB-FAMILY B MEMBER 6"/>
    <property type="match status" value="1"/>
</dbReference>
<proteinExistence type="inferred from homology"/>
<evidence type="ECO:0000313" key="14">
    <source>
        <dbReference type="Proteomes" id="UP000263928"/>
    </source>
</evidence>
<evidence type="ECO:0000256" key="3">
    <source>
        <dbReference type="ARBA" id="ARBA00022475"/>
    </source>
</evidence>
<evidence type="ECO:0000256" key="4">
    <source>
        <dbReference type="ARBA" id="ARBA00022519"/>
    </source>
</evidence>
<dbReference type="Pfam" id="PF00664">
    <property type="entry name" value="ABC_membrane"/>
    <property type="match status" value="2"/>
</dbReference>
<keyword evidence="14" id="KW-1185">Reference proteome</keyword>
<gene>
    <name evidence="13" type="ORF">PROPAUS_0893</name>
</gene>
<dbReference type="SMART" id="SM00382">
    <property type="entry name" value="AAA"/>
    <property type="match status" value="2"/>
</dbReference>
<sequence length="1375" mass="144876">MSSKETSSEANKSPLTTSDPVVEDDLARSGGPDRGEDGFTGGAGEVATAAQVGDRVRGGCSGGDSGRAPARPKGQGGAGPAVDLADGGVDHGEVASGDGPAAEHGSVTADQAGVRGSAEPAGEVSCDAADPPGEGNQEGHADEAGGEDEYDIADAAANKARAAAGGAAIKRLGAPVRGRLLVGQVLVVISGILAVAPYIALVRLGELLLAAHREGRSPDPQQVRAVVLVLVAAYTARLGLHFVALMITHFADLVLRDRLRRDIVERIARAPLSWFTDSTSGQVRKAIQDDTTAVHVAIAHGPVDRLNAAVSPLALLACALWIDWRLALLAIATIPLYAFTYSLSMRGMTEKTIEMDRRLATVSATMTEFVAGISVVKAFGRVGRAHDAYLKAADGFSGAYRSWAMPLITVSCLASAWVSIPVLLLVNLGGGALLLHAGLVTMPQVLACTLIALVLPGTLDAVMTISFHYQLAGAAALRLCEILDTPVLPAPDEPRSPEGARVEIDHVTYSYGDTLAVEDANLVLEPGTVTALLGPSGSGKTTLATLIARFADPDEGSVRIGGVDVRAMDEDTLYRNVSFVLQDPQLLAASIAENIALGRPDATREQIRAAARAARIDEEIMALPDGYDTVLGRDTALSGGQEQRIAIARAILLDTPVLLLDEATAMVDPESESQIQQALSELVRDRTVLVIAHRPAAVRGAHQIVVMDYGRITATGTHDELGTDPHYQTLLRQSGQTDGAAVAAAVGERSPDDEETGTADEEPIAQNAVAAGNADPARRHGEQDTGPGLLARSAGVSLLHGFRRLTSPLSWRKTVTGLWLGVAYGTFCGLALLFLMPASTALVTGEARWGLSFGGWLIALAACTLMAAVTDFMGRRLGMVGALGFMHDVHHAVGDKIARLPLRWFTADTAGVMSRAVTKEMVDLAQSAAHFLYEIVAKTAGCVVIWLGSWLWDWRLGALLTAAVPVLVVLLRVSQRLIGRGKATSEPAERELAVRIVELTRCQGALRACHAASGYGRLVRAFDDGIVALRRAMWWEASGGLLSGVLTQVIVVAMIALTASLASSGAMAALPAVATIGMSLRFTTMLNDIGSGMIGVEDRRELMKHLDAVMDAQVQPEPSSAAALPTPGEVEFDDVVFGYRPGEPVLRGISLDMPARTMCAIVGPSGSGKTTIVRLLARFWDVDGGSVRVGGVDVREMPTAQLMGQVSMVFQDVYLFDDTLEANIRVGRSGASDEEVRWAAELAGVTEITKRLPGGWEARVGEGGRALSGGERQRVSIARALLKRAPIVLLDEATSALDAENETNIVAAMEQLRRTSTLVVIAHKLETVTAADQVVVLGVDGRVAQRGRHDELVDVPGPYQAFWRQRTQAAGWTLV</sequence>
<dbReference type="InterPro" id="IPR036640">
    <property type="entry name" value="ABC1_TM_sf"/>
</dbReference>
<keyword evidence="2" id="KW-0813">Transport</keyword>
<evidence type="ECO:0000256" key="9">
    <source>
        <dbReference type="ARBA" id="ARBA00023136"/>
    </source>
</evidence>
<name>A0A383S5Z2_9ACTN</name>
<dbReference type="SUPFAM" id="SSF90123">
    <property type="entry name" value="ABC transporter transmembrane region"/>
    <property type="match status" value="2"/>
</dbReference>
<keyword evidence="3" id="KW-1003">Cell membrane</keyword>
<dbReference type="PROSITE" id="PS50893">
    <property type="entry name" value="ABC_TRANSPORTER_2"/>
    <property type="match status" value="2"/>
</dbReference>
<feature type="transmembrane region" description="Helical" evidence="12">
    <location>
        <begin position="954"/>
        <end position="973"/>
    </location>
</feature>
<feature type="transmembrane region" description="Helical" evidence="12">
    <location>
        <begin position="180"/>
        <end position="205"/>
    </location>
</feature>
<evidence type="ECO:0000256" key="8">
    <source>
        <dbReference type="ARBA" id="ARBA00022989"/>
    </source>
</evidence>
<evidence type="ECO:0000256" key="12">
    <source>
        <dbReference type="SAM" id="Phobius"/>
    </source>
</evidence>
<reference evidence="14" key="1">
    <citation type="submission" date="2018-08" db="EMBL/GenBank/DDBJ databases">
        <authorList>
            <person name="Hornung B."/>
        </authorList>
    </citation>
    <scope>NUCLEOTIDE SEQUENCE [LARGE SCALE GENOMIC DNA]</scope>
</reference>
<dbReference type="InterPro" id="IPR017871">
    <property type="entry name" value="ABC_transporter-like_CS"/>
</dbReference>
<comment type="subcellular location">
    <subcellularLocation>
        <location evidence="1">Cell inner membrane</location>
        <topology evidence="1">Multi-pass membrane protein</topology>
    </subcellularLocation>
</comment>
<dbReference type="CDD" id="cd07346">
    <property type="entry name" value="ABC_6TM_exporters"/>
    <property type="match status" value="1"/>
</dbReference>
<dbReference type="PROSITE" id="PS50929">
    <property type="entry name" value="ABC_TM1F"/>
    <property type="match status" value="2"/>
</dbReference>
<feature type="transmembrane region" description="Helical" evidence="12">
    <location>
        <begin position="403"/>
        <end position="426"/>
    </location>
</feature>
<dbReference type="PANTHER" id="PTHR24221">
    <property type="entry name" value="ATP-BINDING CASSETTE SUB-FAMILY B"/>
    <property type="match status" value="1"/>
</dbReference>
<feature type="compositionally biased region" description="Basic and acidic residues" evidence="11">
    <location>
        <begin position="25"/>
        <end position="37"/>
    </location>
</feature>
<dbReference type="SUPFAM" id="SSF52540">
    <property type="entry name" value="P-loop containing nucleoside triphosphate hydrolases"/>
    <property type="match status" value="2"/>
</dbReference>
<dbReference type="PROSITE" id="PS00211">
    <property type="entry name" value="ABC_TRANSPORTER_1"/>
    <property type="match status" value="1"/>
</dbReference>
<evidence type="ECO:0000256" key="2">
    <source>
        <dbReference type="ARBA" id="ARBA00022448"/>
    </source>
</evidence>
<dbReference type="Gene3D" id="1.20.1560.10">
    <property type="entry name" value="ABC transporter type 1, transmembrane domain"/>
    <property type="match status" value="2"/>
</dbReference>
<dbReference type="Pfam" id="PF00005">
    <property type="entry name" value="ABC_tran"/>
    <property type="match status" value="2"/>
</dbReference>
<feature type="transmembrane region" description="Helical" evidence="12">
    <location>
        <begin position="1039"/>
        <end position="1059"/>
    </location>
</feature>
<protein>
    <submittedName>
        <fullName evidence="13">AAA+ ATPase domain</fullName>
    </submittedName>
</protein>
<feature type="transmembrane region" description="Helical" evidence="12">
    <location>
        <begin position="817"/>
        <end position="837"/>
    </location>
</feature>
<dbReference type="InterPro" id="IPR039421">
    <property type="entry name" value="Type_1_exporter"/>
</dbReference>
<feature type="transmembrane region" description="Helical" evidence="12">
    <location>
        <begin position="432"/>
        <end position="455"/>
    </location>
</feature>
<evidence type="ECO:0000256" key="7">
    <source>
        <dbReference type="ARBA" id="ARBA00022840"/>
    </source>
</evidence>
<dbReference type="GO" id="GO:0034040">
    <property type="term" value="F:ATPase-coupled lipid transmembrane transporter activity"/>
    <property type="evidence" value="ECO:0007669"/>
    <property type="project" value="TreeGrafter"/>
</dbReference>
<dbReference type="GO" id="GO:0005524">
    <property type="term" value="F:ATP binding"/>
    <property type="evidence" value="ECO:0007669"/>
    <property type="project" value="UniProtKB-KW"/>
</dbReference>
<feature type="compositionally biased region" description="Acidic residues" evidence="11">
    <location>
        <begin position="751"/>
        <end position="763"/>
    </location>
</feature>
<keyword evidence="4" id="KW-0997">Cell inner membrane</keyword>
<evidence type="ECO:0000256" key="6">
    <source>
        <dbReference type="ARBA" id="ARBA00022741"/>
    </source>
</evidence>
<feature type="transmembrane region" description="Helical" evidence="12">
    <location>
        <begin position="849"/>
        <end position="869"/>
    </location>
</feature>
<feature type="compositionally biased region" description="Polar residues" evidence="11">
    <location>
        <begin position="1"/>
        <end position="19"/>
    </location>
</feature>
<evidence type="ECO:0000256" key="5">
    <source>
        <dbReference type="ARBA" id="ARBA00022692"/>
    </source>
</evidence>
<keyword evidence="9 12" id="KW-0472">Membrane</keyword>
<organism evidence="13 14">
    <name type="scientific">Propionibacterium australiense</name>
    <dbReference type="NCBI Taxonomy" id="119981"/>
    <lineage>
        <taxon>Bacteria</taxon>
        <taxon>Bacillati</taxon>
        <taxon>Actinomycetota</taxon>
        <taxon>Actinomycetes</taxon>
        <taxon>Propionibacteriales</taxon>
        <taxon>Propionibacteriaceae</taxon>
        <taxon>Propionibacterium</taxon>
    </lineage>
</organism>
<feature type="transmembrane region" description="Helical" evidence="12">
    <location>
        <begin position="931"/>
        <end position="948"/>
    </location>
</feature>
<dbReference type="Proteomes" id="UP000263928">
    <property type="component" value="Unassembled WGS sequence"/>
</dbReference>
<dbReference type="InterPro" id="IPR003439">
    <property type="entry name" value="ABC_transporter-like_ATP-bd"/>
</dbReference>
<dbReference type="FunFam" id="3.40.50.300:FF:000221">
    <property type="entry name" value="Multidrug ABC transporter ATP-binding protein"/>
    <property type="match status" value="2"/>
</dbReference>
<keyword evidence="8 12" id="KW-1133">Transmembrane helix</keyword>
<feature type="transmembrane region" description="Helical" evidence="12">
    <location>
        <begin position="313"/>
        <end position="339"/>
    </location>
</feature>
<dbReference type="EMBL" id="UNQJ01000004">
    <property type="protein sequence ID" value="SYZ32982.1"/>
    <property type="molecule type" value="Genomic_DNA"/>
</dbReference>
<accession>A0A383S5Z2</accession>
<feature type="region of interest" description="Disordered" evidence="11">
    <location>
        <begin position="741"/>
        <end position="763"/>
    </location>
</feature>
<dbReference type="Gene3D" id="3.40.50.300">
    <property type="entry name" value="P-loop containing nucleotide triphosphate hydrolases"/>
    <property type="match status" value="2"/>
</dbReference>
<evidence type="ECO:0000256" key="1">
    <source>
        <dbReference type="ARBA" id="ARBA00004429"/>
    </source>
</evidence>
<feature type="transmembrane region" description="Helical" evidence="12">
    <location>
        <begin position="225"/>
        <end position="251"/>
    </location>
</feature>
<keyword evidence="5 12" id="KW-0812">Transmembrane</keyword>
<comment type="similarity">
    <text evidence="10">Belongs to the ABC transporter superfamily. Siderophore-Fe(3+) uptake transporter (SIUT) (TC 3.A.1.21) family.</text>
</comment>
<feature type="region of interest" description="Disordered" evidence="11">
    <location>
        <begin position="1"/>
        <end position="145"/>
    </location>
</feature>
<dbReference type="GO" id="GO:0140359">
    <property type="term" value="F:ABC-type transporter activity"/>
    <property type="evidence" value="ECO:0007669"/>
    <property type="project" value="InterPro"/>
</dbReference>
<dbReference type="GO" id="GO:0005886">
    <property type="term" value="C:plasma membrane"/>
    <property type="evidence" value="ECO:0007669"/>
    <property type="project" value="UniProtKB-SubCell"/>
</dbReference>
<dbReference type="GO" id="GO:0016887">
    <property type="term" value="F:ATP hydrolysis activity"/>
    <property type="evidence" value="ECO:0007669"/>
    <property type="project" value="InterPro"/>
</dbReference>
<evidence type="ECO:0000313" key="13">
    <source>
        <dbReference type="EMBL" id="SYZ32982.1"/>
    </source>
</evidence>
<dbReference type="InterPro" id="IPR027417">
    <property type="entry name" value="P-loop_NTPase"/>
</dbReference>
<keyword evidence="7" id="KW-0067">ATP-binding</keyword>